<dbReference type="AlphaFoldDB" id="A0A6G1J632"/>
<keyword evidence="3" id="KW-1185">Reference proteome</keyword>
<feature type="region of interest" description="Disordered" evidence="1">
    <location>
        <begin position="160"/>
        <end position="188"/>
    </location>
</feature>
<dbReference type="EMBL" id="MU005577">
    <property type="protein sequence ID" value="KAF2685972.1"/>
    <property type="molecule type" value="Genomic_DNA"/>
</dbReference>
<reference evidence="2" key="1">
    <citation type="journal article" date="2020" name="Stud. Mycol.">
        <title>101 Dothideomycetes genomes: a test case for predicting lifestyles and emergence of pathogens.</title>
        <authorList>
            <person name="Haridas S."/>
            <person name="Albert R."/>
            <person name="Binder M."/>
            <person name="Bloem J."/>
            <person name="Labutti K."/>
            <person name="Salamov A."/>
            <person name="Andreopoulos B."/>
            <person name="Baker S."/>
            <person name="Barry K."/>
            <person name="Bills G."/>
            <person name="Bluhm B."/>
            <person name="Cannon C."/>
            <person name="Castanera R."/>
            <person name="Culley D."/>
            <person name="Daum C."/>
            <person name="Ezra D."/>
            <person name="Gonzalez J."/>
            <person name="Henrissat B."/>
            <person name="Kuo A."/>
            <person name="Liang C."/>
            <person name="Lipzen A."/>
            <person name="Lutzoni F."/>
            <person name="Magnuson J."/>
            <person name="Mondo S."/>
            <person name="Nolan M."/>
            <person name="Ohm R."/>
            <person name="Pangilinan J."/>
            <person name="Park H.-J."/>
            <person name="Ramirez L."/>
            <person name="Alfaro M."/>
            <person name="Sun H."/>
            <person name="Tritt A."/>
            <person name="Yoshinaga Y."/>
            <person name="Zwiers L.-H."/>
            <person name="Turgeon B."/>
            <person name="Goodwin S."/>
            <person name="Spatafora J."/>
            <person name="Crous P."/>
            <person name="Grigoriev I."/>
        </authorList>
    </citation>
    <scope>NUCLEOTIDE SEQUENCE</scope>
    <source>
        <strain evidence="2">CBS 122367</strain>
    </source>
</reference>
<sequence>MAMIRSTCSSAATFTHAVPLGLSSGQELPVVPPDDFGSSYKGFHTVGLGRTLQHGPALRGQYILPPATPDYNVPSPSVPRLGAPRQGARRSAQDPGSGSALWTMVGRLNWQRLGPLAVHSWLEWRVEQKQPSIVLGVHEGAREYEPGTLIRADLPRSGRRCSFEKQPKAHTRRPGGRKQRCASSSPPGYRLVVIPPRSLARPSVALRPCVPSLLGALARTCGSGGFSETPLFRLASYASATPNNAL</sequence>
<protein>
    <submittedName>
        <fullName evidence="2">Uncharacterized protein</fullName>
    </submittedName>
</protein>
<feature type="compositionally biased region" description="Basic residues" evidence="1">
    <location>
        <begin position="168"/>
        <end position="180"/>
    </location>
</feature>
<accession>A0A6G1J632</accession>
<evidence type="ECO:0000256" key="1">
    <source>
        <dbReference type="SAM" id="MobiDB-lite"/>
    </source>
</evidence>
<gene>
    <name evidence="2" type="ORF">K458DRAFT_386980</name>
</gene>
<evidence type="ECO:0000313" key="2">
    <source>
        <dbReference type="EMBL" id="KAF2685972.1"/>
    </source>
</evidence>
<name>A0A6G1J632_9PLEO</name>
<organism evidence="2 3">
    <name type="scientific">Lentithecium fluviatile CBS 122367</name>
    <dbReference type="NCBI Taxonomy" id="1168545"/>
    <lineage>
        <taxon>Eukaryota</taxon>
        <taxon>Fungi</taxon>
        <taxon>Dikarya</taxon>
        <taxon>Ascomycota</taxon>
        <taxon>Pezizomycotina</taxon>
        <taxon>Dothideomycetes</taxon>
        <taxon>Pleosporomycetidae</taxon>
        <taxon>Pleosporales</taxon>
        <taxon>Massarineae</taxon>
        <taxon>Lentitheciaceae</taxon>
        <taxon>Lentithecium</taxon>
    </lineage>
</organism>
<proteinExistence type="predicted"/>
<dbReference type="Proteomes" id="UP000799291">
    <property type="component" value="Unassembled WGS sequence"/>
</dbReference>
<evidence type="ECO:0000313" key="3">
    <source>
        <dbReference type="Proteomes" id="UP000799291"/>
    </source>
</evidence>
<feature type="region of interest" description="Disordered" evidence="1">
    <location>
        <begin position="75"/>
        <end position="98"/>
    </location>
</feature>